<organism evidence="2 3">
    <name type="scientific">Paenibacillus thiaminolyticus</name>
    <name type="common">Bacillus thiaminolyticus</name>
    <dbReference type="NCBI Taxonomy" id="49283"/>
    <lineage>
        <taxon>Bacteria</taxon>
        <taxon>Bacillati</taxon>
        <taxon>Bacillota</taxon>
        <taxon>Bacilli</taxon>
        <taxon>Bacillales</taxon>
        <taxon>Paenibacillaceae</taxon>
        <taxon>Paenibacillus</taxon>
    </lineage>
</organism>
<comment type="caution">
    <text evidence="2">The sequence shown here is derived from an EMBL/GenBank/DDBJ whole genome shotgun (WGS) entry which is preliminary data.</text>
</comment>
<dbReference type="Gene3D" id="3.40.50.150">
    <property type="entry name" value="Vaccinia Virus protein VP39"/>
    <property type="match status" value="1"/>
</dbReference>
<gene>
    <name evidence="2" type="ORF">DQX05_04600</name>
</gene>
<dbReference type="PANTHER" id="PTHR43464">
    <property type="entry name" value="METHYLTRANSFERASE"/>
    <property type="match status" value="1"/>
</dbReference>
<dbReference type="Pfam" id="PF13649">
    <property type="entry name" value="Methyltransf_25"/>
    <property type="match status" value="1"/>
</dbReference>
<dbReference type="InterPro" id="IPR041698">
    <property type="entry name" value="Methyltransf_25"/>
</dbReference>
<dbReference type="GO" id="GO:0008168">
    <property type="term" value="F:methyltransferase activity"/>
    <property type="evidence" value="ECO:0007669"/>
    <property type="project" value="UniProtKB-KW"/>
</dbReference>
<dbReference type="InterPro" id="IPR029063">
    <property type="entry name" value="SAM-dependent_MTases_sf"/>
</dbReference>
<dbReference type="PANTHER" id="PTHR43464:SF94">
    <property type="entry name" value="MALONYL-[ACYL-CARRIER PROTEIN] O-METHYLTRANSFERASE"/>
    <property type="match status" value="1"/>
</dbReference>
<dbReference type="GO" id="GO:0032259">
    <property type="term" value="P:methylation"/>
    <property type="evidence" value="ECO:0007669"/>
    <property type="project" value="UniProtKB-KW"/>
</dbReference>
<dbReference type="OrthoDB" id="9804312at2"/>
<keyword evidence="2" id="KW-0808">Transferase</keyword>
<keyword evidence="2" id="KW-0489">Methyltransferase</keyword>
<feature type="domain" description="Methyltransferase" evidence="1">
    <location>
        <begin position="35"/>
        <end position="133"/>
    </location>
</feature>
<reference evidence="2 3" key="1">
    <citation type="submission" date="2018-09" db="EMBL/GenBank/DDBJ databases">
        <title>Paenibacillus SK2017-BO5.</title>
        <authorList>
            <person name="Piskunova J.V."/>
            <person name="Dubiley S.A."/>
            <person name="Severinov K.V."/>
        </authorList>
    </citation>
    <scope>NUCLEOTIDE SEQUENCE [LARGE SCALE GENOMIC DNA]</scope>
    <source>
        <strain evidence="2 3">BO5</strain>
    </source>
</reference>
<name>A0A3A3H3U8_PANTH</name>
<dbReference type="Proteomes" id="UP000266177">
    <property type="component" value="Unassembled WGS sequence"/>
</dbReference>
<dbReference type="EMBL" id="QYZD01000002">
    <property type="protein sequence ID" value="RJG26172.1"/>
    <property type="molecule type" value="Genomic_DNA"/>
</dbReference>
<evidence type="ECO:0000313" key="3">
    <source>
        <dbReference type="Proteomes" id="UP000266177"/>
    </source>
</evidence>
<dbReference type="CDD" id="cd02440">
    <property type="entry name" value="AdoMet_MTases"/>
    <property type="match status" value="1"/>
</dbReference>
<dbReference type="AlphaFoldDB" id="A0A3A3H3U8"/>
<protein>
    <submittedName>
        <fullName evidence="2">Class I SAM-dependent methyltransferase</fullName>
    </submittedName>
</protein>
<proteinExistence type="predicted"/>
<sequence>MTQYDTIAPNYESFIPEPEYFFDYYTRFAKPGSRILDIGCGTGRLAMKLAERGAVVTAVDISPGMIEVAQQKLALRPELAARLHYEVSDATSYRSEQQFDLILMTGGVFEYLLTPSQQKRTLCAIREMLKSGGHFVFDIISPPQICPYAKRQKDGAYSLGSGGNSAQTLKSWNKVRIDHFRQVVETTCFFELYNDKEERIKQFDYKFISRYSLPAEMIHLLDCCGLAIDRFFGNYDRSPFQRGSEFMIFETSLKEDTHDCSTDA</sequence>
<dbReference type="RefSeq" id="WP_119791260.1">
    <property type="nucleotide sequence ID" value="NZ_QYZD01000002.1"/>
</dbReference>
<dbReference type="SUPFAM" id="SSF53335">
    <property type="entry name" value="S-adenosyl-L-methionine-dependent methyltransferases"/>
    <property type="match status" value="1"/>
</dbReference>
<accession>A0A3A3H3U8</accession>
<evidence type="ECO:0000259" key="1">
    <source>
        <dbReference type="Pfam" id="PF13649"/>
    </source>
</evidence>
<evidence type="ECO:0000313" key="2">
    <source>
        <dbReference type="EMBL" id="RJG26172.1"/>
    </source>
</evidence>